<evidence type="ECO:0000313" key="3">
    <source>
        <dbReference type="Proteomes" id="UP000001903"/>
    </source>
</evidence>
<dbReference type="Proteomes" id="UP000001903">
    <property type="component" value="Plasmid pHTUR02"/>
</dbReference>
<gene>
    <name evidence="2" type="ordered locus">Htur_4573</name>
</gene>
<organism evidence="2 3">
    <name type="scientific">Haloterrigena turkmenica (strain ATCC 51198 / DSM 5511 / JCM 9101 / NCIMB 13204 / VKM B-1734 / 4k)</name>
    <name type="common">Halococcus turkmenicus</name>
    <dbReference type="NCBI Taxonomy" id="543526"/>
    <lineage>
        <taxon>Archaea</taxon>
        <taxon>Methanobacteriati</taxon>
        <taxon>Methanobacteriota</taxon>
        <taxon>Stenosarchaea group</taxon>
        <taxon>Halobacteria</taxon>
        <taxon>Halobacteriales</taxon>
        <taxon>Natrialbaceae</taxon>
        <taxon>Haloterrigena</taxon>
    </lineage>
</organism>
<dbReference type="EMBL" id="CP001862">
    <property type="protein sequence ID" value="ADB63367.1"/>
    <property type="molecule type" value="Genomic_DNA"/>
</dbReference>
<dbReference type="GeneID" id="8745185"/>
<dbReference type="HOGENOM" id="CLU_2730267_0_0_2"/>
<reference evidence="2 3" key="1">
    <citation type="journal article" date="2010" name="Stand. Genomic Sci.">
        <title>Complete genome sequence of Haloterrigena turkmenica type strain (4k).</title>
        <authorList>
            <person name="Saunders E."/>
            <person name="Tindall B.J."/>
            <person name="Fahnrich R."/>
            <person name="Lapidus A."/>
            <person name="Copeland A."/>
            <person name="Del Rio T.G."/>
            <person name="Lucas S."/>
            <person name="Chen F."/>
            <person name="Tice H."/>
            <person name="Cheng J.F."/>
            <person name="Han C."/>
            <person name="Detter J.C."/>
            <person name="Bruce D."/>
            <person name="Goodwin L."/>
            <person name="Chain P."/>
            <person name="Pitluck S."/>
            <person name="Pati A."/>
            <person name="Ivanova N."/>
            <person name="Mavromatis K."/>
            <person name="Chen A."/>
            <person name="Palaniappan K."/>
            <person name="Land M."/>
            <person name="Hauser L."/>
            <person name="Chang Y.J."/>
            <person name="Jeffries C.D."/>
            <person name="Brettin T."/>
            <person name="Rohde M."/>
            <person name="Goker M."/>
            <person name="Bristow J."/>
            <person name="Eisen J.A."/>
            <person name="Markowitz V."/>
            <person name="Hugenholtz P."/>
            <person name="Klenk H.P."/>
            <person name="Kyrpides N.C."/>
        </authorList>
    </citation>
    <scope>NUCLEOTIDE SEQUENCE [LARGE SCALE GENOMIC DNA]</scope>
    <source>
        <strain evidence="3">ATCC 51198 / DSM 5511 / JCM 9101 / NCIMB 13204 / VKM B-1734 / 4k</strain>
    </source>
</reference>
<protein>
    <submittedName>
        <fullName evidence="2">Uncharacterized protein</fullName>
    </submittedName>
</protein>
<keyword evidence="2" id="KW-0614">Plasmid</keyword>
<geneLocation type="plasmid" evidence="2 3">
    <name>pHTUR02</name>
</geneLocation>
<keyword evidence="3" id="KW-1185">Reference proteome</keyword>
<sequence length="71" mass="7726">MMLADTHPELEDPDDVREDDIDLALVEAGLGVDVVPDDPDVAEDPESISTSARKSDRKISSYPVDQSREGT</sequence>
<accession>D2S1X0</accession>
<feature type="compositionally biased region" description="Acidic residues" evidence="1">
    <location>
        <begin position="35"/>
        <end position="46"/>
    </location>
</feature>
<name>D2S1X0_HALTV</name>
<evidence type="ECO:0000256" key="1">
    <source>
        <dbReference type="SAM" id="MobiDB-lite"/>
    </source>
</evidence>
<dbReference type="RefSeq" id="WP_012945611.1">
    <property type="nucleotide sequence ID" value="NC_013745.1"/>
</dbReference>
<proteinExistence type="predicted"/>
<feature type="region of interest" description="Disordered" evidence="1">
    <location>
        <begin position="32"/>
        <end position="71"/>
    </location>
</feature>
<evidence type="ECO:0000313" key="2">
    <source>
        <dbReference type="EMBL" id="ADB63367.1"/>
    </source>
</evidence>
<dbReference type="AlphaFoldDB" id="D2S1X0"/>
<dbReference type="KEGG" id="htu:Htur_4573"/>